<evidence type="ECO:0000313" key="1">
    <source>
        <dbReference type="EMBL" id="MBX58737.1"/>
    </source>
</evidence>
<dbReference type="EMBL" id="GGEC01078253">
    <property type="protein sequence ID" value="MBX58737.1"/>
    <property type="molecule type" value="Transcribed_RNA"/>
</dbReference>
<reference evidence="1" key="1">
    <citation type="submission" date="2018-02" db="EMBL/GenBank/DDBJ databases">
        <title>Rhizophora mucronata_Transcriptome.</title>
        <authorList>
            <person name="Meera S.P."/>
            <person name="Sreeshan A."/>
            <person name="Augustine A."/>
        </authorList>
    </citation>
    <scope>NUCLEOTIDE SEQUENCE</scope>
    <source>
        <tissue evidence="1">Leaf</tissue>
    </source>
</reference>
<organism evidence="1">
    <name type="scientific">Rhizophora mucronata</name>
    <name type="common">Asiatic mangrove</name>
    <dbReference type="NCBI Taxonomy" id="61149"/>
    <lineage>
        <taxon>Eukaryota</taxon>
        <taxon>Viridiplantae</taxon>
        <taxon>Streptophyta</taxon>
        <taxon>Embryophyta</taxon>
        <taxon>Tracheophyta</taxon>
        <taxon>Spermatophyta</taxon>
        <taxon>Magnoliopsida</taxon>
        <taxon>eudicotyledons</taxon>
        <taxon>Gunneridae</taxon>
        <taxon>Pentapetalae</taxon>
        <taxon>rosids</taxon>
        <taxon>fabids</taxon>
        <taxon>Malpighiales</taxon>
        <taxon>Rhizophoraceae</taxon>
        <taxon>Rhizophora</taxon>
    </lineage>
</organism>
<protein>
    <submittedName>
        <fullName evidence="1">Uncharacterized protein</fullName>
    </submittedName>
</protein>
<accession>A0A2P2PVG4</accession>
<dbReference type="AlphaFoldDB" id="A0A2P2PVG4"/>
<proteinExistence type="predicted"/>
<sequence length="82" mass="8945">MPAEPIFNSNYHMKTTTSLRLMSKSTHQLVLQDCSDEASHANPYGLVANVGVSYVTQNMAINKLLLLASILNAMFSISSKSV</sequence>
<name>A0A2P2PVG4_RHIMU</name>